<organism evidence="1">
    <name type="scientific">Cupriavidus taiwanensis</name>
    <dbReference type="NCBI Taxonomy" id="164546"/>
    <lineage>
        <taxon>Bacteria</taxon>
        <taxon>Pseudomonadati</taxon>
        <taxon>Pseudomonadota</taxon>
        <taxon>Betaproteobacteria</taxon>
        <taxon>Burkholderiales</taxon>
        <taxon>Burkholderiaceae</taxon>
        <taxon>Cupriavidus</taxon>
    </lineage>
</organism>
<protein>
    <submittedName>
        <fullName evidence="1">Uncharacterized protein</fullName>
    </submittedName>
</protein>
<name>A0A7Z7JC73_9BURK</name>
<proteinExistence type="predicted"/>
<accession>A0A7Z7JC73</accession>
<reference evidence="1" key="1">
    <citation type="submission" date="2018-01" db="EMBL/GenBank/DDBJ databases">
        <authorList>
            <person name="Clerissi C."/>
        </authorList>
    </citation>
    <scope>NUCLEOTIDE SEQUENCE [LARGE SCALE GENOMIC DNA]</scope>
    <source>
        <strain evidence="1">Cupriavidus taiwanensis STM 6021</strain>
    </source>
</reference>
<dbReference type="Proteomes" id="UP000257139">
    <property type="component" value="Chromosome CBM2594_a"/>
</dbReference>
<dbReference type="AlphaFoldDB" id="A0A7Z7JC73"/>
<sequence>MARPQARRLAPMAQMYRAGGRPVWKWRLASQ</sequence>
<dbReference type="EMBL" id="OGUU01000011">
    <property type="protein sequence ID" value="SPC16002.1"/>
    <property type="molecule type" value="Genomic_DNA"/>
</dbReference>
<comment type="caution">
    <text evidence="1">The sequence shown here is derived from an EMBL/GenBank/DDBJ whole genome shotgun (WGS) entry which is preliminary data.</text>
</comment>
<evidence type="ECO:0000313" key="1">
    <source>
        <dbReference type="EMBL" id="SPC16002.1"/>
    </source>
</evidence>
<gene>
    <name evidence="1" type="ORF">CBM2594_A70567</name>
</gene>